<comment type="caution">
    <text evidence="2">The sequence shown here is derived from an EMBL/GenBank/DDBJ whole genome shotgun (WGS) entry which is preliminary data.</text>
</comment>
<keyword evidence="1" id="KW-0472">Membrane</keyword>
<dbReference type="GO" id="GO:0071140">
    <property type="term" value="P:resolution of mitotic recombination intermediates"/>
    <property type="evidence" value="ECO:0007669"/>
    <property type="project" value="TreeGrafter"/>
</dbReference>
<sequence>MTPQNLMLLPLSTPKLSIGCPILNGCLGYETTPADLKRWYEIFFKISGTLNALANNFGVALVVTNQVVDFIGPNNGVNEVRLGNLECLHTSGRRVSPALGLAWAHCINSKVFLARHEESVGVNSCNTPSATISSQTHKTFHLVFATHLPHASAEFVIRKEGVVGVSRDPTSIFVSLFSLAFRIALAQLSSAQLLIIVVLAILYFGAAGIQALILKFPEGLSVSLIPAQKGKYQVPKQDPKYRSIVLT</sequence>
<keyword evidence="1" id="KW-1133">Transmembrane helix</keyword>
<accession>A0AAD4V1M8</accession>
<evidence type="ECO:0008006" key="4">
    <source>
        <dbReference type="Google" id="ProtNLM"/>
    </source>
</evidence>
<organism evidence="2 3">
    <name type="scientific">Prunus dulcis</name>
    <name type="common">Almond</name>
    <name type="synonym">Amygdalus dulcis</name>
    <dbReference type="NCBI Taxonomy" id="3755"/>
    <lineage>
        <taxon>Eukaryota</taxon>
        <taxon>Viridiplantae</taxon>
        <taxon>Streptophyta</taxon>
        <taxon>Embryophyta</taxon>
        <taxon>Tracheophyta</taxon>
        <taxon>Spermatophyta</taxon>
        <taxon>Magnoliopsida</taxon>
        <taxon>eudicotyledons</taxon>
        <taxon>Gunneridae</taxon>
        <taxon>Pentapetalae</taxon>
        <taxon>rosids</taxon>
        <taxon>fabids</taxon>
        <taxon>Rosales</taxon>
        <taxon>Rosaceae</taxon>
        <taxon>Amygdaloideae</taxon>
        <taxon>Amygdaleae</taxon>
        <taxon>Prunus</taxon>
    </lineage>
</organism>
<dbReference type="GO" id="GO:0000722">
    <property type="term" value="P:telomere maintenance via recombination"/>
    <property type="evidence" value="ECO:0007669"/>
    <property type="project" value="TreeGrafter"/>
</dbReference>
<dbReference type="PANTHER" id="PTHR46487">
    <property type="entry name" value="DNA REPAIR PROTEIN XRCC3"/>
    <property type="match status" value="1"/>
</dbReference>
<evidence type="ECO:0000313" key="3">
    <source>
        <dbReference type="Proteomes" id="UP001054821"/>
    </source>
</evidence>
<keyword evidence="1" id="KW-0812">Transmembrane</keyword>
<dbReference type="GO" id="GO:0045003">
    <property type="term" value="P:double-strand break repair via synthesis-dependent strand annealing"/>
    <property type="evidence" value="ECO:0007669"/>
    <property type="project" value="TreeGrafter"/>
</dbReference>
<dbReference type="GO" id="GO:0005657">
    <property type="term" value="C:replication fork"/>
    <property type="evidence" value="ECO:0007669"/>
    <property type="project" value="TreeGrafter"/>
</dbReference>
<feature type="transmembrane region" description="Helical" evidence="1">
    <location>
        <begin position="193"/>
        <end position="214"/>
    </location>
</feature>
<dbReference type="GO" id="GO:0000400">
    <property type="term" value="F:four-way junction DNA binding"/>
    <property type="evidence" value="ECO:0007669"/>
    <property type="project" value="TreeGrafter"/>
</dbReference>
<dbReference type="EMBL" id="JAJFAZ020000007">
    <property type="protein sequence ID" value="KAI5316713.1"/>
    <property type="molecule type" value="Genomic_DNA"/>
</dbReference>
<dbReference type="InterPro" id="IPR027417">
    <property type="entry name" value="P-loop_NTPase"/>
</dbReference>
<dbReference type="GO" id="GO:0090656">
    <property type="term" value="P:t-circle formation"/>
    <property type="evidence" value="ECO:0007669"/>
    <property type="project" value="TreeGrafter"/>
</dbReference>
<evidence type="ECO:0000256" key="1">
    <source>
        <dbReference type="SAM" id="Phobius"/>
    </source>
</evidence>
<dbReference type="GO" id="GO:0033065">
    <property type="term" value="C:Rad51C-XRCC3 complex"/>
    <property type="evidence" value="ECO:0007669"/>
    <property type="project" value="TreeGrafter"/>
</dbReference>
<name>A0AAD4V1M8_PRUDU</name>
<dbReference type="PANTHER" id="PTHR46487:SF1">
    <property type="entry name" value="DNA REPAIR PROTEIN XRCC3"/>
    <property type="match status" value="1"/>
</dbReference>
<keyword evidence="3" id="KW-1185">Reference proteome</keyword>
<proteinExistence type="predicted"/>
<dbReference type="Proteomes" id="UP001054821">
    <property type="component" value="Chromosome 7"/>
</dbReference>
<dbReference type="AlphaFoldDB" id="A0AAD4V1M8"/>
<gene>
    <name evidence="2" type="ORF">L3X38_036420</name>
</gene>
<evidence type="ECO:0000313" key="2">
    <source>
        <dbReference type="EMBL" id="KAI5316713.1"/>
    </source>
</evidence>
<reference evidence="2 3" key="1">
    <citation type="journal article" date="2022" name="G3 (Bethesda)">
        <title>Whole-genome sequence and methylome profiling of the almond [Prunus dulcis (Mill.) D.A. Webb] cultivar 'Nonpareil'.</title>
        <authorList>
            <person name="D'Amico-Willman K.M."/>
            <person name="Ouma W.Z."/>
            <person name="Meulia T."/>
            <person name="Sideli G.M."/>
            <person name="Gradziel T.M."/>
            <person name="Fresnedo-Ramirez J."/>
        </authorList>
    </citation>
    <scope>NUCLEOTIDE SEQUENCE [LARGE SCALE GENOMIC DNA]</scope>
    <source>
        <strain evidence="2">Clone GOH B32 T37-40</strain>
    </source>
</reference>
<protein>
    <recommendedName>
        <fullName evidence="4">DNA recombination and repair protein Rad51-like C-terminal domain-containing protein</fullName>
    </recommendedName>
</protein>
<dbReference type="Gene3D" id="3.40.50.300">
    <property type="entry name" value="P-loop containing nucleotide triphosphate hydrolases"/>
    <property type="match status" value="1"/>
</dbReference>